<feature type="compositionally biased region" description="Basic and acidic residues" evidence="1">
    <location>
        <begin position="1"/>
        <end position="11"/>
    </location>
</feature>
<evidence type="ECO:0000256" key="1">
    <source>
        <dbReference type="SAM" id="MobiDB-lite"/>
    </source>
</evidence>
<dbReference type="InterPro" id="IPR054275">
    <property type="entry name" value="DUF7006"/>
</dbReference>
<dbReference type="Proteomes" id="UP000189299">
    <property type="component" value="Unassembled WGS sequence"/>
</dbReference>
<dbReference type="Pfam" id="PF22652">
    <property type="entry name" value="DUF7006"/>
    <property type="match status" value="1"/>
</dbReference>
<feature type="region of interest" description="Disordered" evidence="1">
    <location>
        <begin position="1"/>
        <end position="24"/>
    </location>
</feature>
<dbReference type="RefSeq" id="WP_077152038.1">
    <property type="nucleotide sequence ID" value="NZ_CABMMO010000017.1"/>
</dbReference>
<dbReference type="EMBL" id="MSTR01000017">
    <property type="protein sequence ID" value="ONN40998.1"/>
    <property type="molecule type" value="Genomic_DNA"/>
</dbReference>
<evidence type="ECO:0000313" key="3">
    <source>
        <dbReference type="Proteomes" id="UP000189299"/>
    </source>
</evidence>
<sequence>MKPSRTKDEYMRQFQESLPQNKKEDEELNEYLTQQFEQLDQLTRTVSSDNFWENIPKILGGDAKLSLITELIRYDYNKLPINEILRIVETDYRTYFKELCCNNLSTHNYYSMVYNVE</sequence>
<comment type="caution">
    <text evidence="2">The sequence shown here is derived from an EMBL/GenBank/DDBJ whole genome shotgun (WGS) entry which is preliminary data.</text>
</comment>
<evidence type="ECO:0000313" key="2">
    <source>
        <dbReference type="EMBL" id="ONN40998.1"/>
    </source>
</evidence>
<protein>
    <submittedName>
        <fullName evidence="2">Uncharacterized protein</fullName>
    </submittedName>
</protein>
<reference evidence="2 3" key="1">
    <citation type="submission" date="2016-12" db="EMBL/GenBank/DDBJ databases">
        <authorList>
            <person name="Song W.-J."/>
            <person name="Kurnit D.M."/>
        </authorList>
    </citation>
    <scope>NUCLEOTIDE SEQUENCE [LARGE SCALE GENOMIC DNA]</scope>
    <source>
        <strain evidence="2 3">CGB1038-1_S1</strain>
    </source>
</reference>
<gene>
    <name evidence="2" type="ORF">BTN92_14210</name>
</gene>
<name>A0A1V2UCL5_ENTMU</name>
<proteinExistence type="predicted"/>
<dbReference type="AlphaFoldDB" id="A0A1V2UCL5"/>
<accession>A0A1V2UCL5</accession>
<organism evidence="2 3">
    <name type="scientific">Enterococcus mundtii</name>
    <dbReference type="NCBI Taxonomy" id="53346"/>
    <lineage>
        <taxon>Bacteria</taxon>
        <taxon>Bacillati</taxon>
        <taxon>Bacillota</taxon>
        <taxon>Bacilli</taxon>
        <taxon>Lactobacillales</taxon>
        <taxon>Enterococcaceae</taxon>
        <taxon>Enterococcus</taxon>
    </lineage>
</organism>
<dbReference type="OrthoDB" id="2194839at2"/>